<name>A0ACB7Y4X1_9ERIC</name>
<comment type="caution">
    <text evidence="1">The sequence shown here is derived from an EMBL/GenBank/DDBJ whole genome shotgun (WGS) entry which is preliminary data.</text>
</comment>
<proteinExistence type="predicted"/>
<evidence type="ECO:0000313" key="1">
    <source>
        <dbReference type="EMBL" id="KAH7848366.1"/>
    </source>
</evidence>
<dbReference type="EMBL" id="CM037157">
    <property type="protein sequence ID" value="KAH7848366.1"/>
    <property type="molecule type" value="Genomic_DNA"/>
</dbReference>
<evidence type="ECO:0000313" key="2">
    <source>
        <dbReference type="Proteomes" id="UP000828048"/>
    </source>
</evidence>
<keyword evidence="2" id="KW-1185">Reference proteome</keyword>
<protein>
    <submittedName>
        <fullName evidence="1">Uncharacterized protein</fullName>
    </submittedName>
</protein>
<dbReference type="Proteomes" id="UP000828048">
    <property type="component" value="Chromosome 7"/>
</dbReference>
<reference evidence="1 2" key="1">
    <citation type="journal article" date="2021" name="Hortic Res">
        <title>High-quality reference genome and annotation aids understanding of berry development for evergreen blueberry (Vaccinium darrowii).</title>
        <authorList>
            <person name="Yu J."/>
            <person name="Hulse-Kemp A.M."/>
            <person name="Babiker E."/>
            <person name="Staton M."/>
        </authorList>
    </citation>
    <scope>NUCLEOTIDE SEQUENCE [LARGE SCALE GENOMIC DNA]</scope>
    <source>
        <strain evidence="2">cv. NJ 8807/NJ 8810</strain>
        <tissue evidence="1">Young leaf</tissue>
    </source>
</reference>
<organism evidence="1 2">
    <name type="scientific">Vaccinium darrowii</name>
    <dbReference type="NCBI Taxonomy" id="229202"/>
    <lineage>
        <taxon>Eukaryota</taxon>
        <taxon>Viridiplantae</taxon>
        <taxon>Streptophyta</taxon>
        <taxon>Embryophyta</taxon>
        <taxon>Tracheophyta</taxon>
        <taxon>Spermatophyta</taxon>
        <taxon>Magnoliopsida</taxon>
        <taxon>eudicotyledons</taxon>
        <taxon>Gunneridae</taxon>
        <taxon>Pentapetalae</taxon>
        <taxon>asterids</taxon>
        <taxon>Ericales</taxon>
        <taxon>Ericaceae</taxon>
        <taxon>Vaccinioideae</taxon>
        <taxon>Vaccinieae</taxon>
        <taxon>Vaccinium</taxon>
    </lineage>
</organism>
<sequence>MLPYQNFSYGQQPIWNEDWMKKMAMEDGGSISMTQKQKSEAAAQKHAKAEQLRRKRINTHIQTLKKLLLPNITSKKVKASVLTETIRQVKESRKRAADVALQQHGQGWFGSGVLETFTYPDESDDTTVTYCEGGGEGKTVKVMVCCEDRPGLNRDLTEAIRSAGGKPVRAEMATFGGRTKAEVVVRWVDGSGGEEEVGLLTRALKALVDSGASGFSSLGQIMGVNGPAGLSSEVSSNKRAEMYNSSFDSDWESLFLSTF</sequence>
<gene>
    <name evidence="1" type="ORF">Vadar_001990</name>
</gene>
<accession>A0ACB7Y4X1</accession>